<keyword evidence="4" id="KW-0479">Metal-binding</keyword>
<evidence type="ECO:0000256" key="3">
    <source>
        <dbReference type="ARBA" id="ARBA00022448"/>
    </source>
</evidence>
<keyword evidence="5 8" id="KW-0732">Signal</keyword>
<evidence type="ECO:0000256" key="7">
    <source>
        <dbReference type="SAM" id="Coils"/>
    </source>
</evidence>
<comment type="subcellular location">
    <subcellularLocation>
        <location evidence="1">Cell envelope</location>
    </subcellularLocation>
</comment>
<accession>A0A518BC84</accession>
<reference evidence="9 10" key="1">
    <citation type="submission" date="2019-02" db="EMBL/GenBank/DDBJ databases">
        <title>Deep-cultivation of Planctomycetes and their phenomic and genomic characterization uncovers novel biology.</title>
        <authorList>
            <person name="Wiegand S."/>
            <person name="Jogler M."/>
            <person name="Boedeker C."/>
            <person name="Pinto D."/>
            <person name="Vollmers J."/>
            <person name="Rivas-Marin E."/>
            <person name="Kohn T."/>
            <person name="Peeters S.H."/>
            <person name="Heuer A."/>
            <person name="Rast P."/>
            <person name="Oberbeckmann S."/>
            <person name="Bunk B."/>
            <person name="Jeske O."/>
            <person name="Meyerdierks A."/>
            <person name="Storesund J.E."/>
            <person name="Kallscheuer N."/>
            <person name="Luecker S."/>
            <person name="Lage O.M."/>
            <person name="Pohl T."/>
            <person name="Merkel B.J."/>
            <person name="Hornburger P."/>
            <person name="Mueller R.-W."/>
            <person name="Bruemmer F."/>
            <person name="Labrenz M."/>
            <person name="Spormann A.M."/>
            <person name="Op den Camp H."/>
            <person name="Overmann J."/>
            <person name="Amann R."/>
            <person name="Jetten M.S.M."/>
            <person name="Mascher T."/>
            <person name="Medema M.H."/>
            <person name="Devos D.P."/>
            <person name="Kaster A.-K."/>
            <person name="Ovreas L."/>
            <person name="Rohde M."/>
            <person name="Galperin M.Y."/>
            <person name="Jogler C."/>
        </authorList>
    </citation>
    <scope>NUCLEOTIDE SEQUENCE [LARGE SCALE GENOMIC DNA]</scope>
    <source>
        <strain evidence="9 10">Pan216</strain>
    </source>
</reference>
<evidence type="ECO:0000256" key="6">
    <source>
        <dbReference type="RuleBase" id="RU003512"/>
    </source>
</evidence>
<dbReference type="RefSeq" id="WP_419193020.1">
    <property type="nucleotide sequence ID" value="NZ_CP036279.1"/>
</dbReference>
<dbReference type="Pfam" id="PF01297">
    <property type="entry name" value="ZnuA"/>
    <property type="match status" value="1"/>
</dbReference>
<evidence type="ECO:0000256" key="8">
    <source>
        <dbReference type="SAM" id="SignalP"/>
    </source>
</evidence>
<dbReference type="PANTHER" id="PTHR42953">
    <property type="entry name" value="HIGH-AFFINITY ZINC UPTAKE SYSTEM PROTEIN ZNUA-RELATED"/>
    <property type="match status" value="1"/>
</dbReference>
<dbReference type="PANTHER" id="PTHR42953:SF1">
    <property type="entry name" value="METAL-BINDING PROTEIN HI_0362-RELATED"/>
    <property type="match status" value="1"/>
</dbReference>
<keyword evidence="3 6" id="KW-0813">Transport</keyword>
<dbReference type="Proteomes" id="UP000317093">
    <property type="component" value="Chromosome"/>
</dbReference>
<comment type="similarity">
    <text evidence="2 6">Belongs to the bacterial solute-binding protein 9 family.</text>
</comment>
<feature type="signal peptide" evidence="8">
    <location>
        <begin position="1"/>
        <end position="22"/>
    </location>
</feature>
<feature type="chain" id="PRO_5022120029" evidence="8">
    <location>
        <begin position="23"/>
        <end position="314"/>
    </location>
</feature>
<dbReference type="GO" id="GO:0046872">
    <property type="term" value="F:metal ion binding"/>
    <property type="evidence" value="ECO:0007669"/>
    <property type="project" value="UniProtKB-KW"/>
</dbReference>
<dbReference type="AlphaFoldDB" id="A0A518BC84"/>
<dbReference type="InterPro" id="IPR006129">
    <property type="entry name" value="AdhesinB"/>
</dbReference>
<feature type="coiled-coil region" evidence="7">
    <location>
        <begin position="167"/>
        <end position="194"/>
    </location>
</feature>
<evidence type="ECO:0000313" key="10">
    <source>
        <dbReference type="Proteomes" id="UP000317093"/>
    </source>
</evidence>
<dbReference type="GO" id="GO:0030313">
    <property type="term" value="C:cell envelope"/>
    <property type="evidence" value="ECO:0007669"/>
    <property type="project" value="UniProtKB-SubCell"/>
</dbReference>
<evidence type="ECO:0000256" key="4">
    <source>
        <dbReference type="ARBA" id="ARBA00022723"/>
    </source>
</evidence>
<dbReference type="KEGG" id="knv:Pan216_54850"/>
<dbReference type="SUPFAM" id="SSF53807">
    <property type="entry name" value="Helical backbone' metal receptor"/>
    <property type="match status" value="1"/>
</dbReference>
<organism evidence="9 10">
    <name type="scientific">Kolteria novifilia</name>
    <dbReference type="NCBI Taxonomy" id="2527975"/>
    <lineage>
        <taxon>Bacteria</taxon>
        <taxon>Pseudomonadati</taxon>
        <taxon>Planctomycetota</taxon>
        <taxon>Planctomycetia</taxon>
        <taxon>Kolteriales</taxon>
        <taxon>Kolteriaceae</taxon>
        <taxon>Kolteria</taxon>
    </lineage>
</organism>
<dbReference type="InterPro" id="IPR006127">
    <property type="entry name" value="ZnuA-like"/>
</dbReference>
<dbReference type="InterPro" id="IPR050492">
    <property type="entry name" value="Bact_metal-bind_prot9"/>
</dbReference>
<protein>
    <submittedName>
        <fullName evidence="9">Periplasmic zinc-binding protein TroA</fullName>
    </submittedName>
</protein>
<evidence type="ECO:0000256" key="5">
    <source>
        <dbReference type="ARBA" id="ARBA00022729"/>
    </source>
</evidence>
<gene>
    <name evidence="9" type="primary">troA</name>
    <name evidence="9" type="ORF">Pan216_54850</name>
</gene>
<dbReference type="PRINTS" id="PR00690">
    <property type="entry name" value="ADHESNFAMILY"/>
</dbReference>
<dbReference type="Gene3D" id="3.40.50.1980">
    <property type="entry name" value="Nitrogenase molybdenum iron protein domain"/>
    <property type="match status" value="2"/>
</dbReference>
<dbReference type="EMBL" id="CP036279">
    <property type="protein sequence ID" value="QDU64595.1"/>
    <property type="molecule type" value="Genomic_DNA"/>
</dbReference>
<evidence type="ECO:0000256" key="2">
    <source>
        <dbReference type="ARBA" id="ARBA00011028"/>
    </source>
</evidence>
<keyword evidence="10" id="KW-1185">Reference proteome</keyword>
<dbReference type="GO" id="GO:0030001">
    <property type="term" value="P:metal ion transport"/>
    <property type="evidence" value="ECO:0007669"/>
    <property type="project" value="InterPro"/>
</dbReference>
<dbReference type="InterPro" id="IPR006128">
    <property type="entry name" value="Lipoprotein_PsaA-like"/>
</dbReference>
<dbReference type="PRINTS" id="PR00691">
    <property type="entry name" value="ADHESINB"/>
</dbReference>
<name>A0A518BC84_9BACT</name>
<dbReference type="GO" id="GO:0007155">
    <property type="term" value="P:cell adhesion"/>
    <property type="evidence" value="ECO:0007669"/>
    <property type="project" value="InterPro"/>
</dbReference>
<evidence type="ECO:0000313" key="9">
    <source>
        <dbReference type="EMBL" id="QDU64595.1"/>
    </source>
</evidence>
<evidence type="ECO:0000256" key="1">
    <source>
        <dbReference type="ARBA" id="ARBA00004196"/>
    </source>
</evidence>
<proteinExistence type="inferred from homology"/>
<sequence precursor="true">MPHVVRWVLGAALMGALWGCGAADHAGPSAGGSTFSGSFPIKIACTTGMVADVVREVGGDHVEVEQLMGEGVDPHLYKTSPGDIRKLSAADMIFYSGLHLEGKMADVFVQMARRKPTYAVSEEIPHETILETEEESFDPHIWFDVELWSKTAGVVAKALSDFDPSHAEDYAVNAKRYEEQLAQLHTDVKSLLESVPESQRYLVTAHDAFAYFGRAYDINVMAIQGISTESEAGVKRINELVDFLTKNKIKAVFIESSVSDRNIQALIEGCKARGHDVVIGGELFSDAMGTPGTPEGTYEGMVRHNANTIAKALK</sequence>
<keyword evidence="7" id="KW-0175">Coiled coil</keyword>